<dbReference type="InterPro" id="IPR036249">
    <property type="entry name" value="Thioredoxin-like_sf"/>
</dbReference>
<feature type="transmembrane region" description="Helical" evidence="2">
    <location>
        <begin position="303"/>
        <end position="323"/>
    </location>
</feature>
<comment type="caution">
    <text evidence="3">The sequence shown here is derived from an EMBL/GenBank/DDBJ whole genome shotgun (WGS) entry which is preliminary data.</text>
</comment>
<gene>
    <name evidence="3" type="ORF">GH714_009858</name>
</gene>
<reference evidence="3 4" key="1">
    <citation type="journal article" date="2020" name="Mol. Plant">
        <title>The Chromosome-Based Rubber Tree Genome Provides New Insights into Spurge Genome Evolution and Rubber Biosynthesis.</title>
        <authorList>
            <person name="Liu J."/>
            <person name="Shi C."/>
            <person name="Shi C.C."/>
            <person name="Li W."/>
            <person name="Zhang Q.J."/>
            <person name="Zhang Y."/>
            <person name="Li K."/>
            <person name="Lu H.F."/>
            <person name="Shi C."/>
            <person name="Zhu S.T."/>
            <person name="Xiao Z.Y."/>
            <person name="Nan H."/>
            <person name="Yue Y."/>
            <person name="Zhu X.G."/>
            <person name="Wu Y."/>
            <person name="Hong X.N."/>
            <person name="Fan G.Y."/>
            <person name="Tong Y."/>
            <person name="Zhang D."/>
            <person name="Mao C.L."/>
            <person name="Liu Y.L."/>
            <person name="Hao S.J."/>
            <person name="Liu W.Q."/>
            <person name="Lv M.Q."/>
            <person name="Zhang H.B."/>
            <person name="Liu Y."/>
            <person name="Hu-Tang G.R."/>
            <person name="Wang J.P."/>
            <person name="Wang J.H."/>
            <person name="Sun Y.H."/>
            <person name="Ni S.B."/>
            <person name="Chen W.B."/>
            <person name="Zhang X.C."/>
            <person name="Jiao Y.N."/>
            <person name="Eichler E.E."/>
            <person name="Li G.H."/>
            <person name="Liu X."/>
            <person name="Gao L.Z."/>
        </authorList>
    </citation>
    <scope>NUCLEOTIDE SEQUENCE [LARGE SCALE GENOMIC DNA]</scope>
    <source>
        <strain evidence="4">cv. GT1</strain>
        <tissue evidence="3">Leaf</tissue>
    </source>
</reference>
<keyword evidence="2" id="KW-1133">Transmembrane helix</keyword>
<proteinExistence type="predicted"/>
<evidence type="ECO:0000313" key="4">
    <source>
        <dbReference type="Proteomes" id="UP000467840"/>
    </source>
</evidence>
<dbReference type="Proteomes" id="UP000467840">
    <property type="component" value="Chromosome 17"/>
</dbReference>
<keyword evidence="2" id="KW-0812">Transmembrane</keyword>
<dbReference type="InterPro" id="IPR009737">
    <property type="entry name" value="Aim32/Apd1-like"/>
</dbReference>
<evidence type="ECO:0000313" key="3">
    <source>
        <dbReference type="EMBL" id="KAF2308472.1"/>
    </source>
</evidence>
<dbReference type="EMBL" id="JAAGAX010000007">
    <property type="protein sequence ID" value="KAF2308472.1"/>
    <property type="molecule type" value="Genomic_DNA"/>
</dbReference>
<keyword evidence="4" id="KW-1185">Reference proteome</keyword>
<dbReference type="CDD" id="cd03062">
    <property type="entry name" value="TRX_Fd_Sucrase"/>
    <property type="match status" value="1"/>
</dbReference>
<dbReference type="PANTHER" id="PTHR31902:SF10">
    <property type="entry name" value="SUCRASE_FERREDOXIN-LIKE FAMILY PROTEIN"/>
    <property type="match status" value="1"/>
</dbReference>
<dbReference type="FunFam" id="3.40.30.10:FF:000213">
    <property type="entry name" value="APD1p protein"/>
    <property type="match status" value="1"/>
</dbReference>
<dbReference type="AlphaFoldDB" id="A0A6A6M4A6"/>
<dbReference type="PANTHER" id="PTHR31902">
    <property type="entry name" value="ACTIN PATCHES DISTAL PROTEIN 1"/>
    <property type="match status" value="1"/>
</dbReference>
<sequence length="327" mass="35637">MYKSNLAGTVDQYDRHVFVCFKGPDAWLPRVEESETDLLPSSSPLLSKLTKVTICEEREGTVFESGDVLIFPDMIKYKSLKESDVDGFVDDVLVSGRPWACGVQEKLTGSYVFVCAHGSRDKRCGVCGPLLIENLKEGIESRGLGDQVFVSACSHVGGHKYAGNLIVYSPDLEGKIMGHWYGYVTPDDVPEILDQHIGQGAVIERIWRGQMGAPTEEGEKLAEQKLPNGQDVKERKKHEESNSEVTNENVGGCCQGTNGFSCCRDGSLGLDEEKKPEENIKVHGKKGLGKLSSWIASLEQSDVLATVAVIGAVATVAVAYSMYKRSG</sequence>
<dbReference type="SUPFAM" id="SSF52833">
    <property type="entry name" value="Thioredoxin-like"/>
    <property type="match status" value="1"/>
</dbReference>
<evidence type="ECO:0000256" key="2">
    <source>
        <dbReference type="SAM" id="Phobius"/>
    </source>
</evidence>
<accession>A0A6A6M4A6</accession>
<evidence type="ECO:0000256" key="1">
    <source>
        <dbReference type="SAM" id="MobiDB-lite"/>
    </source>
</evidence>
<name>A0A6A6M4A6_HEVBR</name>
<dbReference type="Pfam" id="PF06999">
    <property type="entry name" value="Suc_Fer-like"/>
    <property type="match status" value="1"/>
</dbReference>
<feature type="compositionally biased region" description="Basic and acidic residues" evidence="1">
    <location>
        <begin position="231"/>
        <end position="241"/>
    </location>
</feature>
<protein>
    <submittedName>
        <fullName evidence="3">Uncharacterized protein</fullName>
    </submittedName>
</protein>
<feature type="region of interest" description="Disordered" evidence="1">
    <location>
        <begin position="226"/>
        <end position="247"/>
    </location>
</feature>
<keyword evidence="2" id="KW-0472">Membrane</keyword>
<dbReference type="Gene3D" id="3.40.30.10">
    <property type="entry name" value="Glutaredoxin"/>
    <property type="match status" value="1"/>
</dbReference>
<organism evidence="3 4">
    <name type="scientific">Hevea brasiliensis</name>
    <name type="common">Para rubber tree</name>
    <name type="synonym">Siphonia brasiliensis</name>
    <dbReference type="NCBI Taxonomy" id="3981"/>
    <lineage>
        <taxon>Eukaryota</taxon>
        <taxon>Viridiplantae</taxon>
        <taxon>Streptophyta</taxon>
        <taxon>Embryophyta</taxon>
        <taxon>Tracheophyta</taxon>
        <taxon>Spermatophyta</taxon>
        <taxon>Magnoliopsida</taxon>
        <taxon>eudicotyledons</taxon>
        <taxon>Gunneridae</taxon>
        <taxon>Pentapetalae</taxon>
        <taxon>rosids</taxon>
        <taxon>fabids</taxon>
        <taxon>Malpighiales</taxon>
        <taxon>Euphorbiaceae</taxon>
        <taxon>Crotonoideae</taxon>
        <taxon>Micrandreae</taxon>
        <taxon>Hevea</taxon>
    </lineage>
</organism>